<protein>
    <submittedName>
        <fullName evidence="1">Uncharacterized protein</fullName>
    </submittedName>
</protein>
<dbReference type="EMBL" id="FCOW01000020">
    <property type="protein sequence ID" value="CVK20587.1"/>
    <property type="molecule type" value="Genomic_DNA"/>
</dbReference>
<proteinExistence type="predicted"/>
<gene>
    <name evidence="1" type="ORF">SSPH_03255</name>
</gene>
<comment type="caution">
    <text evidence="1">The sequence shown here is derived from an EMBL/GenBank/DDBJ whole genome shotgun (WGS) entry which is preliminary data.</text>
</comment>
<keyword evidence="2" id="KW-1185">Reference proteome</keyword>
<evidence type="ECO:0000313" key="1">
    <source>
        <dbReference type="EMBL" id="CVK20587.1"/>
    </source>
</evidence>
<reference evidence="1 2" key="1">
    <citation type="submission" date="2016-01" db="EMBL/GenBank/DDBJ databases">
        <authorList>
            <person name="Brown R."/>
        </authorList>
    </citation>
    <scope>NUCLEOTIDE SEQUENCE [LARGE SCALE GENOMIC DNA]</scope>
    <source>
        <strain evidence="1">Sporomusa sphaeroides DSM 2875</strain>
    </source>
</reference>
<sequence>MRLCFGTFGTVLKCCSALTEKELVGKLVRIVDPLSRYIDNGPAIHRLMNCDIDFVVSSYYEQDKATKANVIKGFENEVLPYLHADKLERIVLALCDIIHKDKAIDINHKTPFRNFFSVDKQALLKQYEYILSDFLASALLFTVREVKNKVGKSCVKIITQDYIDKVNERYQDEVGKNPIARIIVFPSSQILNVFKQAIRECHIDEFIENDPTVSLKESFLEESERFVKILTNVVTQLDGKSELHQKICNFTQILNEYLSYLGLNMRPLQGVKDTSIPINEDDIDITLPVNKILSDVIRPIQPTYYVKDIFVPLHRDENVKWAMAFHNSTIEYRRKIICSYQEICGVNN</sequence>
<accession>A0ABM9W6B7</accession>
<dbReference type="RefSeq" id="WP_075754258.1">
    <property type="nucleotide sequence ID" value="NZ_CP146991.1"/>
</dbReference>
<dbReference type="Proteomes" id="UP000245702">
    <property type="component" value="Unassembled WGS sequence"/>
</dbReference>
<name>A0ABM9W6B7_9FIRM</name>
<evidence type="ECO:0000313" key="2">
    <source>
        <dbReference type="Proteomes" id="UP000245702"/>
    </source>
</evidence>
<organism evidence="1 2">
    <name type="scientific">Sporomusa sphaeroides DSM 2875</name>
    <dbReference type="NCBI Taxonomy" id="1337886"/>
    <lineage>
        <taxon>Bacteria</taxon>
        <taxon>Bacillati</taxon>
        <taxon>Bacillota</taxon>
        <taxon>Negativicutes</taxon>
        <taxon>Selenomonadales</taxon>
        <taxon>Sporomusaceae</taxon>
        <taxon>Sporomusa</taxon>
    </lineage>
</organism>